<evidence type="ECO:0000313" key="12">
    <source>
        <dbReference type="EMBL" id="QSX28826.1"/>
    </source>
</evidence>
<organism evidence="12 13">
    <name type="scientific">Shewanella cyperi</name>
    <dbReference type="NCBI Taxonomy" id="2814292"/>
    <lineage>
        <taxon>Bacteria</taxon>
        <taxon>Pseudomonadati</taxon>
        <taxon>Pseudomonadota</taxon>
        <taxon>Gammaproteobacteria</taxon>
        <taxon>Alteromonadales</taxon>
        <taxon>Shewanellaceae</taxon>
        <taxon>Shewanella</taxon>
    </lineage>
</organism>
<dbReference type="InterPro" id="IPR023032">
    <property type="entry name" value="tRNA_MAMT_biosynth_bifunc_MnmC"/>
</dbReference>
<evidence type="ECO:0000256" key="7">
    <source>
        <dbReference type="ARBA" id="ARBA00022827"/>
    </source>
</evidence>
<keyword evidence="5 10" id="KW-0949">S-adenosyl-L-methionine</keyword>
<keyword evidence="7 10" id="KW-0274">FAD</keyword>
<keyword evidence="13" id="KW-1185">Reference proteome</keyword>
<evidence type="ECO:0000313" key="13">
    <source>
        <dbReference type="Proteomes" id="UP000663281"/>
    </source>
</evidence>
<dbReference type="GO" id="GO:0002098">
    <property type="term" value="P:tRNA wobble uridine modification"/>
    <property type="evidence" value="ECO:0007669"/>
    <property type="project" value="TreeGrafter"/>
</dbReference>
<comment type="catalytic activity">
    <reaction evidence="10">
        <text>5-aminomethyl-2-thiouridine(34) in tRNA + S-adenosyl-L-methionine = 5-methylaminomethyl-2-thiouridine(34) in tRNA + S-adenosyl-L-homocysteine + H(+)</text>
        <dbReference type="Rhea" id="RHEA:19569"/>
        <dbReference type="Rhea" id="RHEA-COMP:10195"/>
        <dbReference type="Rhea" id="RHEA-COMP:10197"/>
        <dbReference type="ChEBI" id="CHEBI:15378"/>
        <dbReference type="ChEBI" id="CHEBI:57856"/>
        <dbReference type="ChEBI" id="CHEBI:59789"/>
        <dbReference type="ChEBI" id="CHEBI:74454"/>
        <dbReference type="ChEBI" id="CHEBI:74455"/>
        <dbReference type="EC" id="2.1.1.61"/>
    </reaction>
</comment>
<dbReference type="GO" id="GO:0050660">
    <property type="term" value="F:flavin adenine dinucleotide binding"/>
    <property type="evidence" value="ECO:0007669"/>
    <property type="project" value="UniProtKB-UniRule"/>
</dbReference>
<keyword evidence="2 10" id="KW-0489">Methyltransferase</keyword>
<dbReference type="InterPro" id="IPR017610">
    <property type="entry name" value="tRNA_S-uridine_synth_MnmC_C"/>
</dbReference>
<evidence type="ECO:0000256" key="9">
    <source>
        <dbReference type="ARBA" id="ARBA00023268"/>
    </source>
</evidence>
<dbReference type="Pfam" id="PF01266">
    <property type="entry name" value="DAO"/>
    <property type="match status" value="1"/>
</dbReference>
<evidence type="ECO:0000256" key="2">
    <source>
        <dbReference type="ARBA" id="ARBA00022603"/>
    </source>
</evidence>
<keyword evidence="8 10" id="KW-0560">Oxidoreductase</keyword>
<comment type="cofactor">
    <cofactor evidence="10">
        <name>FAD</name>
        <dbReference type="ChEBI" id="CHEBI:57692"/>
    </cofactor>
</comment>
<dbReference type="EC" id="2.1.1.61" evidence="10"/>
<proteinExistence type="inferred from homology"/>
<comment type="subcellular location">
    <subcellularLocation>
        <location evidence="10">Cytoplasm</location>
    </subcellularLocation>
</comment>
<sequence length="613" mass="66951">MQHRVNALTPTEPGFLSYHAQLLPLKNQALDRRATLVLHASKPEHLAGADSLLRALLTEGLSLKLLLCCDSMPELNTLYSNTKFEKDHSVFKQLLECEPLALKEGQRLQLEDGRLWLDLHLGDVATTLAALPCGPQGAVDAWLELLPSRELLRLSRDGAHCLADGSKHELDLSERLALWHEYRRKHRLPLTVGTVEPKTTAIIGGGIAGACMALALTMRGQKVSLFCATAELAGAASGNRQGAIYPLLTPEDGELCRFFIQAFLYSRRVIEQLQSAGHAIAHDFCGVLQTGHDQRSAERLEKIIQASHWPDRIARRVDAAEGARLAGLGIDSPGIFYPLGGWVSPAEFCRAAVAQAQQSGLLDLHLGTRVTAFKQLEQLKQLEHGWQLEGPDGVLGEFDQLVLACGEGIMQFTQTRSLPVSPFRGQVSHVPSQGALPQLKTVLCSQGYFTPGHEGSHCMGASYVKGAQDSHYSEAEQRGNLDKMRDSYPQQQWLEDLDISAQSARVGVRMVTRDHFPMMGAVPDSQALMDMYQAQGVGPAAARFWQHRALPELPGLYMLGGLGSRGISSAPLAAECLADMMQGEVPPLSQALLDAMAPGRMWQRKLLKGKSLD</sequence>
<reference evidence="12 13" key="1">
    <citation type="submission" date="2021-03" db="EMBL/GenBank/DDBJ databases">
        <title>Novel species identification of genus Shewanella.</title>
        <authorList>
            <person name="Liu G."/>
            <person name="Zhang Q."/>
        </authorList>
    </citation>
    <scope>NUCLEOTIDE SEQUENCE [LARGE SCALE GENOMIC DNA]</scope>
    <source>
        <strain evidence="12 13">FJAT-53726</strain>
    </source>
</reference>
<dbReference type="NCBIfam" id="TIGR03197">
    <property type="entry name" value="MnmC_Cterm"/>
    <property type="match status" value="1"/>
</dbReference>
<evidence type="ECO:0000256" key="10">
    <source>
        <dbReference type="HAMAP-Rule" id="MF_01102"/>
    </source>
</evidence>
<feature type="region of interest" description="tRNA (mnm(5)s(2)U34)-methyltransferase" evidence="10">
    <location>
        <begin position="1"/>
        <end position="196"/>
    </location>
</feature>
<dbReference type="InterPro" id="IPR006076">
    <property type="entry name" value="FAD-dep_OxRdtase"/>
</dbReference>
<dbReference type="PANTHER" id="PTHR13847:SF283">
    <property type="entry name" value="TRNA 5-METHYLAMINOMETHYL-2-THIOURIDINE BIOSYNTHESIS BIFUNCTIONAL PROTEIN MNMC"/>
    <property type="match status" value="1"/>
</dbReference>
<keyword evidence="4 10" id="KW-0808">Transferase</keyword>
<accession>A0A974XKR7</accession>
<dbReference type="KEGG" id="scyp:JYB88_11145"/>
<dbReference type="SUPFAM" id="SSF51905">
    <property type="entry name" value="FAD/NAD(P)-binding domain"/>
    <property type="match status" value="1"/>
</dbReference>
<comment type="similarity">
    <text evidence="10">In the C-terminal section; belongs to the DAO family.</text>
</comment>
<dbReference type="GO" id="GO:0005737">
    <property type="term" value="C:cytoplasm"/>
    <property type="evidence" value="ECO:0007669"/>
    <property type="project" value="UniProtKB-SubCell"/>
</dbReference>
<keyword evidence="1 10" id="KW-0963">Cytoplasm</keyword>
<protein>
    <recommendedName>
        <fullName evidence="10">tRNA 5-methylaminomethyl-2-thiouridine biosynthesis bifunctional protein MnmC</fullName>
        <shortName evidence="10">tRNA mnm(5)s(2)U biosynthesis bifunctional protein</shortName>
    </recommendedName>
    <domain>
        <recommendedName>
            <fullName evidence="10">tRNA (mnm(5)s(2)U34)-methyltransferase</fullName>
            <ecNumber evidence="10">2.1.1.61</ecNumber>
        </recommendedName>
    </domain>
    <domain>
        <recommendedName>
            <fullName evidence="10">FAD-dependent cmnm(5)s(2)U34 oxidoreductase</fullName>
            <ecNumber evidence="10">1.5.-.-</ecNumber>
        </recommendedName>
    </domain>
</protein>
<dbReference type="GO" id="GO:0016645">
    <property type="term" value="F:oxidoreductase activity, acting on the CH-NH group of donors"/>
    <property type="evidence" value="ECO:0007669"/>
    <property type="project" value="InterPro"/>
</dbReference>
<dbReference type="PANTHER" id="PTHR13847">
    <property type="entry name" value="SARCOSINE DEHYDROGENASE-RELATED"/>
    <property type="match status" value="1"/>
</dbReference>
<evidence type="ECO:0000256" key="4">
    <source>
        <dbReference type="ARBA" id="ARBA00022679"/>
    </source>
</evidence>
<evidence type="ECO:0000256" key="3">
    <source>
        <dbReference type="ARBA" id="ARBA00022630"/>
    </source>
</evidence>
<keyword evidence="9 10" id="KW-0511">Multifunctional enzyme</keyword>
<gene>
    <name evidence="10 12" type="primary">mnmC</name>
    <name evidence="12" type="ORF">JYB88_11145</name>
</gene>
<dbReference type="AlphaFoldDB" id="A0A974XKR7"/>
<evidence type="ECO:0000256" key="6">
    <source>
        <dbReference type="ARBA" id="ARBA00022694"/>
    </source>
</evidence>
<feature type="region of interest" description="FAD-dependent cmnm(5)s(2)U34 oxidoreductase" evidence="10">
    <location>
        <begin position="203"/>
        <end position="613"/>
    </location>
</feature>
<dbReference type="RefSeq" id="WP_207324168.1">
    <property type="nucleotide sequence ID" value="NZ_CP071504.1"/>
</dbReference>
<feature type="domain" description="FAD dependent oxidoreductase" evidence="11">
    <location>
        <begin position="201"/>
        <end position="580"/>
    </location>
</feature>
<dbReference type="GO" id="GO:0032259">
    <property type="term" value="P:methylation"/>
    <property type="evidence" value="ECO:0007669"/>
    <property type="project" value="UniProtKB-KW"/>
</dbReference>
<dbReference type="Gene3D" id="3.50.50.60">
    <property type="entry name" value="FAD/NAD(P)-binding domain"/>
    <property type="match status" value="1"/>
</dbReference>
<dbReference type="HAMAP" id="MF_01102">
    <property type="entry name" value="MnmC"/>
    <property type="match status" value="1"/>
</dbReference>
<dbReference type="Proteomes" id="UP000663281">
    <property type="component" value="Chromosome"/>
</dbReference>
<dbReference type="InterPro" id="IPR036188">
    <property type="entry name" value="FAD/NAD-bd_sf"/>
</dbReference>
<comment type="similarity">
    <text evidence="10">In the N-terminal section; belongs to the methyltransferase superfamily. tRNA (mnm(5)s(2)U34)-methyltransferase family.</text>
</comment>
<dbReference type="Gene3D" id="3.30.9.10">
    <property type="entry name" value="D-Amino Acid Oxidase, subunit A, domain 2"/>
    <property type="match status" value="1"/>
</dbReference>
<evidence type="ECO:0000256" key="1">
    <source>
        <dbReference type="ARBA" id="ARBA00022490"/>
    </source>
</evidence>
<name>A0A974XKR7_9GAMM</name>
<dbReference type="EC" id="1.5.-.-" evidence="10"/>
<dbReference type="EMBL" id="CP071504">
    <property type="protein sequence ID" value="QSX28826.1"/>
    <property type="molecule type" value="Genomic_DNA"/>
</dbReference>
<comment type="function">
    <text evidence="10">Catalyzes the last two steps in the biosynthesis of 5-methylaminomethyl-2-thiouridine (mnm(5)s(2)U) at the wobble position (U34) in tRNA. Catalyzes the FAD-dependent demodification of cmnm(5)s(2)U34 to nm(5)s(2)U34, followed by the transfer of a methyl group from S-adenosyl-L-methionine to nm(5)s(2)U34, to form mnm(5)s(2)U34.</text>
</comment>
<dbReference type="GO" id="GO:0004808">
    <property type="term" value="F:tRNA (5-methylaminomethyl-2-thiouridylate)(34)-methyltransferase activity"/>
    <property type="evidence" value="ECO:0007669"/>
    <property type="project" value="UniProtKB-EC"/>
</dbReference>
<keyword evidence="6 10" id="KW-0819">tRNA processing</keyword>
<evidence type="ECO:0000256" key="8">
    <source>
        <dbReference type="ARBA" id="ARBA00023002"/>
    </source>
</evidence>
<evidence type="ECO:0000256" key="5">
    <source>
        <dbReference type="ARBA" id="ARBA00022691"/>
    </source>
</evidence>
<evidence type="ECO:0000259" key="11">
    <source>
        <dbReference type="Pfam" id="PF01266"/>
    </source>
</evidence>
<keyword evidence="3 10" id="KW-0285">Flavoprotein</keyword>